<dbReference type="Proteomes" id="UP000316621">
    <property type="component" value="Chromosome 1"/>
</dbReference>
<organism evidence="2 3">
    <name type="scientific">Papaver somniferum</name>
    <name type="common">Opium poppy</name>
    <dbReference type="NCBI Taxonomy" id="3469"/>
    <lineage>
        <taxon>Eukaryota</taxon>
        <taxon>Viridiplantae</taxon>
        <taxon>Streptophyta</taxon>
        <taxon>Embryophyta</taxon>
        <taxon>Tracheophyta</taxon>
        <taxon>Spermatophyta</taxon>
        <taxon>Magnoliopsida</taxon>
        <taxon>Ranunculales</taxon>
        <taxon>Papaveraceae</taxon>
        <taxon>Papaveroideae</taxon>
        <taxon>Papaver</taxon>
    </lineage>
</organism>
<evidence type="ECO:0000256" key="1">
    <source>
        <dbReference type="SAM" id="MobiDB-lite"/>
    </source>
</evidence>
<evidence type="ECO:0000313" key="2">
    <source>
        <dbReference type="EMBL" id="RZC44380.1"/>
    </source>
</evidence>
<sequence>MSSRNFKSIAPTETLEIENGLSVIPRVKLLLTIYRSDRSVKPVDEWQLKRSLLDYLKKSSFTPPLTIPEEDLEIHSFEDIKKRKREDPVAAGTLYVRDLGFIHHKEKAEILLEKKKEEGDDDDEEGKILEKKFVEWRNSFVKKLDGIELSLQGVKFKANAVLPISDDFNALKKSWEEFFAFDRGVFARIGKRQPDTIILRGVPSRWFAETRVSSEPSVLVSHTIFSVFGTIRNLNAAVDVDLVKNGEEGEESIASGLQCKIVVQYEKYDDFCNALKVLCGRSMQKSLLSVLHANVLSQLYGFGITIKQQGSRLRAEYEVTWDKGEFFRNSLQRNGRLQDSVEQHNKRPSIHSRLTQDVSEGSHPKRFKVESPCSTEEVGHIDHPQMMYWKRRAPLLQDRFAK</sequence>
<keyword evidence="3" id="KW-1185">Reference proteome</keyword>
<name>A0A4Y7I970_PAPSO</name>
<dbReference type="AlphaFoldDB" id="A0A4Y7I970"/>
<dbReference type="STRING" id="3469.A0A4Y7I970"/>
<reference evidence="2 3" key="1">
    <citation type="journal article" date="2018" name="Science">
        <title>The opium poppy genome and morphinan production.</title>
        <authorList>
            <person name="Guo L."/>
            <person name="Winzer T."/>
            <person name="Yang X."/>
            <person name="Li Y."/>
            <person name="Ning Z."/>
            <person name="He Z."/>
            <person name="Teodor R."/>
            <person name="Lu Y."/>
            <person name="Bowser T.A."/>
            <person name="Graham I.A."/>
            <person name="Ye K."/>
        </authorList>
    </citation>
    <scope>NUCLEOTIDE SEQUENCE [LARGE SCALE GENOMIC DNA]</scope>
    <source>
        <strain evidence="3">cv. HN1</strain>
        <tissue evidence="2">Leaves</tissue>
    </source>
</reference>
<protein>
    <submittedName>
        <fullName evidence="2">Uncharacterized protein</fullName>
    </submittedName>
</protein>
<gene>
    <name evidence="2" type="ORF">C5167_037326</name>
</gene>
<proteinExistence type="predicted"/>
<dbReference type="Pfam" id="PF25015">
    <property type="entry name" value="RBD_AKAP-17A"/>
    <property type="match status" value="1"/>
</dbReference>
<evidence type="ECO:0000313" key="3">
    <source>
        <dbReference type="Proteomes" id="UP000316621"/>
    </source>
</evidence>
<accession>A0A4Y7I970</accession>
<dbReference type="OMA" id="HNSCERT"/>
<feature type="region of interest" description="Disordered" evidence="1">
    <location>
        <begin position="337"/>
        <end position="368"/>
    </location>
</feature>
<dbReference type="PANTHER" id="PTHR12484:SF4">
    <property type="entry name" value="A-KINASE ANCHOR PROTEIN 17A"/>
    <property type="match status" value="1"/>
</dbReference>
<dbReference type="InterPro" id="IPR056852">
    <property type="entry name" value="AK17A/B"/>
</dbReference>
<dbReference type="Gramene" id="RZC44380">
    <property type="protein sequence ID" value="RZC44380"/>
    <property type="gene ID" value="C5167_037326"/>
</dbReference>
<dbReference type="PANTHER" id="PTHR12484">
    <property type="entry name" value="B-LYMPHOCYTE ANTIGEN-RELATED"/>
    <property type="match status" value="1"/>
</dbReference>
<dbReference type="EMBL" id="CM010715">
    <property type="protein sequence ID" value="RZC44380.1"/>
    <property type="molecule type" value="Genomic_DNA"/>
</dbReference>